<dbReference type="Proteomes" id="UP000008315">
    <property type="component" value="Chromosome"/>
</dbReference>
<proteinExistence type="predicted"/>
<reference evidence="2" key="1">
    <citation type="journal article" date="2012" name="J. Bacteriol.">
        <title>Genome sequence of the haloalkaliphilic methanotrophic bacterium Methylomicrobium alcaliphilum 20Z.</title>
        <authorList>
            <person name="Vuilleumier S."/>
            <person name="Khmelenina V.N."/>
            <person name="Bringel F."/>
            <person name="Reshetnikov A.S."/>
            <person name="Lajus A."/>
            <person name="Mangenot S."/>
            <person name="Rouy Z."/>
            <person name="Op den Camp H.J."/>
            <person name="Jetten M.S."/>
            <person name="Dispirito A.A."/>
            <person name="Dunfield P."/>
            <person name="Klotz M.G."/>
            <person name="Semrau J.D."/>
            <person name="Stein L.Y."/>
            <person name="Barbe V."/>
            <person name="Medigue C."/>
            <person name="Trotsenko Y.A."/>
            <person name="Kalyuzhnaya M.G."/>
        </authorList>
    </citation>
    <scope>NUCLEOTIDE SEQUENCE [LARGE SCALE GENOMIC DNA]</scope>
    <source>
        <strain evidence="2">DSM 19304 / NCIMB 14124 / VKM B-2133 / 20Z</strain>
    </source>
</reference>
<evidence type="ECO:0000313" key="1">
    <source>
        <dbReference type="EMBL" id="CCE21911.1"/>
    </source>
</evidence>
<accession>G4SVZ0</accession>
<protein>
    <submittedName>
        <fullName evidence="1">Uncharacterized protein</fullName>
    </submittedName>
</protein>
<evidence type="ECO:0000313" key="2">
    <source>
        <dbReference type="Proteomes" id="UP000008315"/>
    </source>
</evidence>
<organism evidence="1 2">
    <name type="scientific">Methylotuvimicrobium alcaliphilum (strain DSM 19304 / NCIMB 14124 / VKM B-2133 / 20Z)</name>
    <name type="common">Methylomicrobium alcaliphilum</name>
    <dbReference type="NCBI Taxonomy" id="1091494"/>
    <lineage>
        <taxon>Bacteria</taxon>
        <taxon>Pseudomonadati</taxon>
        <taxon>Pseudomonadota</taxon>
        <taxon>Gammaproteobacteria</taxon>
        <taxon>Methylococcales</taxon>
        <taxon>Methylococcaceae</taxon>
        <taxon>Methylotuvimicrobium</taxon>
    </lineage>
</organism>
<gene>
    <name evidence="1" type="ordered locus">MEALZ_0211</name>
</gene>
<dbReference type="EMBL" id="FO082060">
    <property type="protein sequence ID" value="CCE21911.1"/>
    <property type="molecule type" value="Genomic_DNA"/>
</dbReference>
<sequence length="94" mass="11339">MKIIGEYIIKQFIHHEEHENNEEKDDKINNLIIHMTMNSCSSWLFRNIEYSHSLRNFGNSREDLNTYKKQNVKNKKNRLFLAGLPYFLTLINPR</sequence>
<name>G4SVZ0_META2</name>
<dbReference type="PATRIC" id="fig|271065.3.peg.219"/>
<dbReference type="AlphaFoldDB" id="G4SVZ0"/>
<keyword evidence="2" id="KW-1185">Reference proteome</keyword>
<dbReference type="HOGENOM" id="CLU_2382779_0_0_6"/>
<dbReference type="KEGG" id="mah:MEALZ_0211"/>